<proteinExistence type="predicted"/>
<dbReference type="OrthoDB" id="5591297at2759"/>
<evidence type="ECO:0000313" key="2">
    <source>
        <dbReference type="Proteomes" id="UP000275385"/>
    </source>
</evidence>
<dbReference type="EMBL" id="QVQW01000159">
    <property type="protein sequence ID" value="RKU39730.1"/>
    <property type="molecule type" value="Genomic_DNA"/>
</dbReference>
<protein>
    <recommendedName>
        <fullName evidence="3">Nicotinamide-nucleotide adenylyltransferase</fullName>
    </recommendedName>
</protein>
<dbReference type="InterPro" id="IPR014729">
    <property type="entry name" value="Rossmann-like_a/b/a_fold"/>
</dbReference>
<comment type="caution">
    <text evidence="1">The sequence shown here is derived from an EMBL/GenBank/DDBJ whole genome shotgun (WGS) entry which is preliminary data.</text>
</comment>
<evidence type="ECO:0000313" key="1">
    <source>
        <dbReference type="EMBL" id="RKU39730.1"/>
    </source>
</evidence>
<sequence>MPVSSTSAEEPAQRLPHSIERNMNAQSLLPSHRPLLDFFRQSVASFQSASNIPFQVVCTLTSPVRSGPAALLQHRITATATPTPAPVGRGLAPKKLVVLDSSFNPPTLAHLWMARDAVVEELKRTEWKGVRLLLLLAVQNADKAPKPAGFEQRLAMMWAFARDVRSSIDEELKGVDGVARGTNVTIDVGLTTKPFFHEKSEAIARSDFYKEQAVKGEKTEEKEGEEMEQVILAGYDTLIRIFSPKYYGDEGIKRALGPFFDRSRLRLTMRTDAEWGNREEQMGYVNELLRGDGLEKIGGSKEWARRIEIDEKKIGGKAGIVSSTLAREAAKNKDWDRVGQLVPTEVRRWVEREGLYSDDQNP</sequence>
<organism evidence="1 2">
    <name type="scientific">Coniochaeta pulveracea</name>
    <dbReference type="NCBI Taxonomy" id="177199"/>
    <lineage>
        <taxon>Eukaryota</taxon>
        <taxon>Fungi</taxon>
        <taxon>Dikarya</taxon>
        <taxon>Ascomycota</taxon>
        <taxon>Pezizomycotina</taxon>
        <taxon>Sordariomycetes</taxon>
        <taxon>Sordariomycetidae</taxon>
        <taxon>Coniochaetales</taxon>
        <taxon>Coniochaetaceae</taxon>
        <taxon>Coniochaeta</taxon>
    </lineage>
</organism>
<dbReference type="SUPFAM" id="SSF52374">
    <property type="entry name" value="Nucleotidylyl transferase"/>
    <property type="match status" value="1"/>
</dbReference>
<dbReference type="PANTHER" id="PTHR31285:SF0">
    <property type="entry name" value="NICOTINAMIDE MONONUCLEOTIDE ADENYLYLTRANSFERASE"/>
    <property type="match status" value="1"/>
</dbReference>
<name>A0A420XVZ9_9PEZI</name>
<dbReference type="GO" id="GO:0005737">
    <property type="term" value="C:cytoplasm"/>
    <property type="evidence" value="ECO:0007669"/>
    <property type="project" value="TreeGrafter"/>
</dbReference>
<dbReference type="Proteomes" id="UP000275385">
    <property type="component" value="Unassembled WGS sequence"/>
</dbReference>
<evidence type="ECO:0008006" key="3">
    <source>
        <dbReference type="Google" id="ProtNLM"/>
    </source>
</evidence>
<gene>
    <name evidence="1" type="ORF">DL546_000686</name>
</gene>
<keyword evidence="2" id="KW-1185">Reference proteome</keyword>
<dbReference type="GO" id="GO:0016887">
    <property type="term" value="F:ATP hydrolysis activity"/>
    <property type="evidence" value="ECO:0007669"/>
    <property type="project" value="TreeGrafter"/>
</dbReference>
<dbReference type="GO" id="GO:0005634">
    <property type="term" value="C:nucleus"/>
    <property type="evidence" value="ECO:0007669"/>
    <property type="project" value="TreeGrafter"/>
</dbReference>
<accession>A0A420XVZ9</accession>
<dbReference type="PANTHER" id="PTHR31285">
    <property type="entry name" value="NICOTINAMIDE MONONUCLEOTIDE ADENYLYLTRANSFERASE"/>
    <property type="match status" value="1"/>
</dbReference>
<dbReference type="GO" id="GO:0000309">
    <property type="term" value="F:nicotinamide-nucleotide adenylyltransferase activity"/>
    <property type="evidence" value="ECO:0007669"/>
    <property type="project" value="TreeGrafter"/>
</dbReference>
<dbReference type="STRING" id="177199.A0A420XVZ9"/>
<dbReference type="AlphaFoldDB" id="A0A420XVZ9"/>
<dbReference type="Gene3D" id="3.40.50.620">
    <property type="entry name" value="HUPs"/>
    <property type="match status" value="1"/>
</dbReference>
<reference evidence="1 2" key="1">
    <citation type="submission" date="2018-08" db="EMBL/GenBank/DDBJ databases">
        <title>Draft genome of the lignicolous fungus Coniochaeta pulveracea.</title>
        <authorList>
            <person name="Borstlap C.J."/>
            <person name="De Witt R.N."/>
            <person name="Botha A."/>
            <person name="Volschenk H."/>
        </authorList>
    </citation>
    <scope>NUCLEOTIDE SEQUENCE [LARGE SCALE GENOMIC DNA]</scope>
    <source>
        <strain evidence="1 2">CAB683</strain>
    </source>
</reference>